<keyword evidence="6 9" id="KW-0418">Kinase</keyword>
<dbReference type="GO" id="GO:0050515">
    <property type="term" value="F:4-(cytidine 5'-diphospho)-2-C-methyl-D-erythritol kinase activity"/>
    <property type="evidence" value="ECO:0007669"/>
    <property type="project" value="UniProtKB-UniRule"/>
</dbReference>
<feature type="domain" description="GHMP kinase C-terminal" evidence="11">
    <location>
        <begin position="225"/>
        <end position="295"/>
    </location>
</feature>
<dbReference type="InterPro" id="IPR014721">
    <property type="entry name" value="Ribsml_uS5_D2-typ_fold_subgr"/>
</dbReference>
<evidence type="ECO:0000256" key="8">
    <source>
        <dbReference type="ARBA" id="ARBA00032554"/>
    </source>
</evidence>
<feature type="active site" evidence="9">
    <location>
        <position position="145"/>
    </location>
</feature>
<dbReference type="NCBIfam" id="TIGR00154">
    <property type="entry name" value="ispE"/>
    <property type="match status" value="1"/>
</dbReference>
<dbReference type="GO" id="GO:0016114">
    <property type="term" value="P:terpenoid biosynthetic process"/>
    <property type="evidence" value="ECO:0007669"/>
    <property type="project" value="UniProtKB-UniRule"/>
</dbReference>
<evidence type="ECO:0000256" key="1">
    <source>
        <dbReference type="ARBA" id="ARBA00009684"/>
    </source>
</evidence>
<comment type="pathway">
    <text evidence="9">Isoprenoid biosynthesis; isopentenyl diphosphate biosynthesis via DXP pathway; isopentenyl diphosphate from 1-deoxy-D-xylulose 5-phosphate: step 3/6.</text>
</comment>
<evidence type="ECO:0000256" key="2">
    <source>
        <dbReference type="ARBA" id="ARBA00012052"/>
    </source>
</evidence>
<sequence length="319" mass="34479">MTRFDPERKIIEYRAYAKINLALSVLGKRADGYHDIVTVMVPVGIFDVVTLERQPEGLSVFCPDLLDLPQENNLAYKAARALMSKAGIDLGIKIEIQKNIPPGSGMGGGSSDAAATLLGIDWFLRKGADPDLGFLMEVGAHIGADVPFFLGCNSHPPIWEGAICTGIGDKVEPLSPPRYWLVLVVPEVQVSTRWAYSLWNPGSYHQEKTAGESRGTDLRVRATVDALLSGDPEHLARTTFNDLEKGVASFHEEITRIKEKLLSSGALAACMTGSGSAVYGICRSFEHATLVRERFSLAAADLPIKVVTVVRTGVGGNED</sequence>
<dbReference type="Pfam" id="PF08544">
    <property type="entry name" value="GHMP_kinases_C"/>
    <property type="match status" value="1"/>
</dbReference>
<dbReference type="InterPro" id="IPR020568">
    <property type="entry name" value="Ribosomal_Su5_D2-typ_SF"/>
</dbReference>
<keyword evidence="5 9" id="KW-0547">Nucleotide-binding</keyword>
<evidence type="ECO:0000256" key="3">
    <source>
        <dbReference type="ARBA" id="ARBA00017473"/>
    </source>
</evidence>
<dbReference type="Gene3D" id="3.30.230.10">
    <property type="match status" value="1"/>
</dbReference>
<dbReference type="PANTHER" id="PTHR43527:SF2">
    <property type="entry name" value="4-DIPHOSPHOCYTIDYL-2-C-METHYL-D-ERYTHRITOL KINASE, CHLOROPLASTIC"/>
    <property type="match status" value="1"/>
</dbReference>
<evidence type="ECO:0000256" key="5">
    <source>
        <dbReference type="ARBA" id="ARBA00022741"/>
    </source>
</evidence>
<dbReference type="GO" id="GO:0005524">
    <property type="term" value="F:ATP binding"/>
    <property type="evidence" value="ECO:0007669"/>
    <property type="project" value="UniProtKB-UniRule"/>
</dbReference>
<dbReference type="InterPro" id="IPR004424">
    <property type="entry name" value="IspE"/>
</dbReference>
<dbReference type="KEGG" id="fcz:IMF26_06785"/>
<dbReference type="EC" id="2.7.1.148" evidence="2 9"/>
<protein>
    <recommendedName>
        <fullName evidence="3 9">4-diphosphocytidyl-2-C-methyl-D-erythritol kinase</fullName>
        <shortName evidence="9">CMK</shortName>
        <ecNumber evidence="2 9">2.7.1.148</ecNumber>
    </recommendedName>
    <alternativeName>
        <fullName evidence="8 9">4-(cytidine-5'-diphospho)-2-C-methyl-D-erythritol kinase</fullName>
    </alternativeName>
</protein>
<dbReference type="PIRSF" id="PIRSF010376">
    <property type="entry name" value="IspE"/>
    <property type="match status" value="1"/>
</dbReference>
<dbReference type="AlphaFoldDB" id="A0AAT9LBW9"/>
<evidence type="ECO:0000256" key="7">
    <source>
        <dbReference type="ARBA" id="ARBA00022840"/>
    </source>
</evidence>
<feature type="domain" description="GHMP kinase N-terminal" evidence="10">
    <location>
        <begin position="73"/>
        <end position="150"/>
    </location>
</feature>
<organism evidence="12">
    <name type="scientific">Candidatus Fermentithermobacillus carboniphilus</name>
    <dbReference type="NCBI Taxonomy" id="3085328"/>
    <lineage>
        <taxon>Bacteria</taxon>
        <taxon>Bacillati</taxon>
        <taxon>Bacillota</taxon>
        <taxon>Candidatus Fermentithermobacillia</taxon>
        <taxon>Candidatus Fermentithermobacillales</taxon>
        <taxon>Candidatus Fermentithermobacillaceae</taxon>
        <taxon>Candidatus Fermentithermobacillus</taxon>
    </lineage>
</organism>
<feature type="binding site" evidence="9">
    <location>
        <begin position="101"/>
        <end position="111"/>
    </location>
    <ligand>
        <name>ATP</name>
        <dbReference type="ChEBI" id="CHEBI:30616"/>
    </ligand>
</feature>
<dbReference type="SUPFAM" id="SSF54211">
    <property type="entry name" value="Ribosomal protein S5 domain 2-like"/>
    <property type="match status" value="1"/>
</dbReference>
<evidence type="ECO:0000256" key="4">
    <source>
        <dbReference type="ARBA" id="ARBA00022679"/>
    </source>
</evidence>
<proteinExistence type="inferred from homology"/>
<comment type="catalytic activity">
    <reaction evidence="9">
        <text>4-CDP-2-C-methyl-D-erythritol + ATP = 4-CDP-2-C-methyl-D-erythritol 2-phosphate + ADP + H(+)</text>
        <dbReference type="Rhea" id="RHEA:18437"/>
        <dbReference type="ChEBI" id="CHEBI:15378"/>
        <dbReference type="ChEBI" id="CHEBI:30616"/>
        <dbReference type="ChEBI" id="CHEBI:57823"/>
        <dbReference type="ChEBI" id="CHEBI:57919"/>
        <dbReference type="ChEBI" id="CHEBI:456216"/>
        <dbReference type="EC" id="2.7.1.148"/>
    </reaction>
</comment>
<name>A0AAT9LBW9_9FIRM</name>
<dbReference type="InterPro" id="IPR013750">
    <property type="entry name" value="GHMP_kinase_C_dom"/>
</dbReference>
<reference evidence="12" key="2">
    <citation type="journal article" date="2023" name="Biology">
        <title>Prokaryotic Life Associated with Coal-Fire Gas Vents Revealed by Metagenomics.</title>
        <authorList>
            <person name="Kadnikov V.V."/>
            <person name="Mardanov A.V."/>
            <person name="Beletsky A.V."/>
            <person name="Karnachuk O.V."/>
            <person name="Ravin N.V."/>
        </authorList>
    </citation>
    <scope>NUCLEOTIDE SEQUENCE</scope>
    <source>
        <strain evidence="12">Bu02</strain>
    </source>
</reference>
<feature type="active site" evidence="9">
    <location>
        <position position="18"/>
    </location>
</feature>
<accession>A0AAT9LBW9</accession>
<evidence type="ECO:0000313" key="12">
    <source>
        <dbReference type="EMBL" id="QUL97807.1"/>
    </source>
</evidence>
<reference evidence="12" key="1">
    <citation type="submission" date="2020-10" db="EMBL/GenBank/DDBJ databases">
        <authorList>
            <person name="Kadnikov V."/>
            <person name="Beletsky A.V."/>
            <person name="Mardanov A.V."/>
            <person name="Karnachuk O.V."/>
            <person name="Ravin N.V."/>
        </authorList>
    </citation>
    <scope>NUCLEOTIDE SEQUENCE</scope>
    <source>
        <strain evidence="12">Bu02</strain>
    </source>
</reference>
<evidence type="ECO:0000256" key="6">
    <source>
        <dbReference type="ARBA" id="ARBA00022777"/>
    </source>
</evidence>
<dbReference type="HAMAP" id="MF_00061">
    <property type="entry name" value="IspE"/>
    <property type="match status" value="1"/>
</dbReference>
<keyword evidence="4 9" id="KW-0808">Transferase</keyword>
<keyword evidence="7 9" id="KW-0067">ATP-binding</keyword>
<comment type="function">
    <text evidence="9">Catalyzes the phosphorylation of the position 2 hydroxy group of 4-diphosphocytidyl-2C-methyl-D-erythritol.</text>
</comment>
<dbReference type="GO" id="GO:0019288">
    <property type="term" value="P:isopentenyl diphosphate biosynthetic process, methylerythritol 4-phosphate pathway"/>
    <property type="evidence" value="ECO:0007669"/>
    <property type="project" value="UniProtKB-UniRule"/>
</dbReference>
<evidence type="ECO:0000259" key="10">
    <source>
        <dbReference type="Pfam" id="PF00288"/>
    </source>
</evidence>
<dbReference type="InterPro" id="IPR036554">
    <property type="entry name" value="GHMP_kinase_C_sf"/>
</dbReference>
<dbReference type="Pfam" id="PF00288">
    <property type="entry name" value="GHMP_kinases_N"/>
    <property type="match status" value="1"/>
</dbReference>
<dbReference type="SUPFAM" id="SSF55060">
    <property type="entry name" value="GHMP Kinase, C-terminal domain"/>
    <property type="match status" value="1"/>
</dbReference>
<gene>
    <name evidence="9 12" type="primary">ispE</name>
    <name evidence="12" type="ORF">IMF26_06785</name>
</gene>
<dbReference type="PANTHER" id="PTHR43527">
    <property type="entry name" value="4-DIPHOSPHOCYTIDYL-2-C-METHYL-D-ERYTHRITOL KINASE, CHLOROPLASTIC"/>
    <property type="match status" value="1"/>
</dbReference>
<dbReference type="InterPro" id="IPR006204">
    <property type="entry name" value="GHMP_kinase_N_dom"/>
</dbReference>
<dbReference type="EMBL" id="CP062796">
    <property type="protein sequence ID" value="QUL97807.1"/>
    <property type="molecule type" value="Genomic_DNA"/>
</dbReference>
<evidence type="ECO:0000256" key="9">
    <source>
        <dbReference type="HAMAP-Rule" id="MF_00061"/>
    </source>
</evidence>
<comment type="similarity">
    <text evidence="1 9">Belongs to the GHMP kinase family. IspE subfamily.</text>
</comment>
<dbReference type="Gene3D" id="3.30.70.890">
    <property type="entry name" value="GHMP kinase, C-terminal domain"/>
    <property type="match status" value="1"/>
</dbReference>
<evidence type="ECO:0000259" key="11">
    <source>
        <dbReference type="Pfam" id="PF08544"/>
    </source>
</evidence>
<keyword evidence="9" id="KW-0414">Isoprene biosynthesis</keyword>